<dbReference type="GO" id="GO:0006457">
    <property type="term" value="P:protein folding"/>
    <property type="evidence" value="ECO:0007669"/>
    <property type="project" value="TreeGrafter"/>
</dbReference>
<keyword evidence="3" id="KW-0175">Coiled coil</keyword>
<accession>A0A7S3Q2X0</accession>
<dbReference type="Gene3D" id="3.40.30.10">
    <property type="entry name" value="Glutaredoxin"/>
    <property type="match status" value="1"/>
</dbReference>
<protein>
    <recommendedName>
        <fullName evidence="5">Thioredoxin domain-containing protein</fullName>
    </recommendedName>
</protein>
<feature type="signal peptide" evidence="4">
    <location>
        <begin position="1"/>
        <end position="17"/>
    </location>
</feature>
<sequence>MKFTATILALAAATANASVASLTPDNYDSLTDGKTVFIKFFAPWCGHCKKMAPDWEKLAGEWEGHDIGLIAEVDCTTEGKPLCDANGVKGFPSLKWGDASSLEDYSGGRTYDALAKFATDNLGKAICSPSNIDICDDDMKAKIGELMEKSDEELSASIAEEEKKMEEAEENFTQEVEKLQATYQKLMDDKDAAQAAVKASGLGLMKAVKAAKAKAGTDEL</sequence>
<organism evidence="6">
    <name type="scientific">Chaetoceros debilis</name>
    <dbReference type="NCBI Taxonomy" id="122233"/>
    <lineage>
        <taxon>Eukaryota</taxon>
        <taxon>Sar</taxon>
        <taxon>Stramenopiles</taxon>
        <taxon>Ochrophyta</taxon>
        <taxon>Bacillariophyta</taxon>
        <taxon>Coscinodiscophyceae</taxon>
        <taxon>Chaetocerotophycidae</taxon>
        <taxon>Chaetocerotales</taxon>
        <taxon>Chaetocerotaceae</taxon>
        <taxon>Chaetoceros</taxon>
    </lineage>
</organism>
<dbReference type="AlphaFoldDB" id="A0A7S3Q2X0"/>
<name>A0A7S3Q2X0_9STRA</name>
<dbReference type="PANTHER" id="PTHR45672:SF3">
    <property type="entry name" value="THIOREDOXIN DOMAIN-CONTAINING PROTEIN 5"/>
    <property type="match status" value="1"/>
</dbReference>
<dbReference type="InterPro" id="IPR036249">
    <property type="entry name" value="Thioredoxin-like_sf"/>
</dbReference>
<dbReference type="GO" id="GO:0005783">
    <property type="term" value="C:endoplasmic reticulum"/>
    <property type="evidence" value="ECO:0007669"/>
    <property type="project" value="TreeGrafter"/>
</dbReference>
<dbReference type="PROSITE" id="PS00194">
    <property type="entry name" value="THIOREDOXIN_1"/>
    <property type="match status" value="1"/>
</dbReference>
<evidence type="ECO:0000256" key="2">
    <source>
        <dbReference type="ARBA" id="ARBA00022729"/>
    </source>
</evidence>
<evidence type="ECO:0000256" key="4">
    <source>
        <dbReference type="SAM" id="SignalP"/>
    </source>
</evidence>
<evidence type="ECO:0000259" key="5">
    <source>
        <dbReference type="PROSITE" id="PS51352"/>
    </source>
</evidence>
<reference evidence="6" key="1">
    <citation type="submission" date="2021-01" db="EMBL/GenBank/DDBJ databases">
        <authorList>
            <person name="Corre E."/>
            <person name="Pelletier E."/>
            <person name="Niang G."/>
            <person name="Scheremetjew M."/>
            <person name="Finn R."/>
            <person name="Kale V."/>
            <person name="Holt S."/>
            <person name="Cochrane G."/>
            <person name="Meng A."/>
            <person name="Brown T."/>
            <person name="Cohen L."/>
        </authorList>
    </citation>
    <scope>NUCLEOTIDE SEQUENCE</scope>
    <source>
        <strain evidence="6">MM31A-1</strain>
    </source>
</reference>
<dbReference type="GO" id="GO:0003756">
    <property type="term" value="F:protein disulfide isomerase activity"/>
    <property type="evidence" value="ECO:0007669"/>
    <property type="project" value="TreeGrafter"/>
</dbReference>
<dbReference type="PROSITE" id="PS51352">
    <property type="entry name" value="THIOREDOXIN_2"/>
    <property type="match status" value="1"/>
</dbReference>
<proteinExistence type="inferred from homology"/>
<dbReference type="InterPro" id="IPR013766">
    <property type="entry name" value="Thioredoxin_domain"/>
</dbReference>
<dbReference type="PANTHER" id="PTHR45672">
    <property type="entry name" value="PROTEIN DISULFIDE-ISOMERASE C17H9.14C-RELATED"/>
    <property type="match status" value="1"/>
</dbReference>
<dbReference type="InterPro" id="IPR017937">
    <property type="entry name" value="Thioredoxin_CS"/>
</dbReference>
<dbReference type="SUPFAM" id="SSF52833">
    <property type="entry name" value="Thioredoxin-like"/>
    <property type="match status" value="1"/>
</dbReference>
<dbReference type="EMBL" id="HBIO01011304">
    <property type="protein sequence ID" value="CAE0463951.1"/>
    <property type="molecule type" value="Transcribed_RNA"/>
</dbReference>
<evidence type="ECO:0000313" key="6">
    <source>
        <dbReference type="EMBL" id="CAE0463951.1"/>
    </source>
</evidence>
<evidence type="ECO:0000256" key="3">
    <source>
        <dbReference type="SAM" id="Coils"/>
    </source>
</evidence>
<feature type="domain" description="Thioredoxin" evidence="5">
    <location>
        <begin position="1"/>
        <end position="124"/>
    </location>
</feature>
<feature type="coiled-coil region" evidence="3">
    <location>
        <begin position="151"/>
        <end position="196"/>
    </location>
</feature>
<comment type="similarity">
    <text evidence="1">Belongs to the protein disulfide isomerase family.</text>
</comment>
<keyword evidence="2 4" id="KW-0732">Signal</keyword>
<evidence type="ECO:0000256" key="1">
    <source>
        <dbReference type="ARBA" id="ARBA00006347"/>
    </source>
</evidence>
<gene>
    <name evidence="6" type="ORF">CDEB00056_LOCUS8792</name>
</gene>
<dbReference type="InterPro" id="IPR051063">
    <property type="entry name" value="PDI"/>
</dbReference>
<dbReference type="Pfam" id="PF00085">
    <property type="entry name" value="Thioredoxin"/>
    <property type="match status" value="1"/>
</dbReference>
<feature type="chain" id="PRO_5030806942" description="Thioredoxin domain-containing protein" evidence="4">
    <location>
        <begin position="18"/>
        <end position="220"/>
    </location>
</feature>